<name>A0A2W5V7V2_9CAUL</name>
<accession>A0A2W5V7V2</accession>
<evidence type="ECO:0000256" key="1">
    <source>
        <dbReference type="SAM" id="MobiDB-lite"/>
    </source>
</evidence>
<dbReference type="Proteomes" id="UP000249393">
    <property type="component" value="Unassembled WGS sequence"/>
</dbReference>
<reference evidence="3 4" key="1">
    <citation type="submission" date="2017-08" db="EMBL/GenBank/DDBJ databases">
        <title>Infants hospitalized years apart are colonized by the same room-sourced microbial strains.</title>
        <authorList>
            <person name="Brooks B."/>
            <person name="Olm M.R."/>
            <person name="Firek B.A."/>
            <person name="Baker R."/>
            <person name="Thomas B.C."/>
            <person name="Morowitz M.J."/>
            <person name="Banfield J.F."/>
        </authorList>
    </citation>
    <scope>NUCLEOTIDE SEQUENCE [LARGE SCALE GENOMIC DNA]</scope>
    <source>
        <strain evidence="3">S2_003_000_R2_4</strain>
    </source>
</reference>
<feature type="region of interest" description="Disordered" evidence="1">
    <location>
        <begin position="66"/>
        <end position="85"/>
    </location>
</feature>
<dbReference type="AlphaFoldDB" id="A0A2W5V7V2"/>
<evidence type="ECO:0000313" key="3">
    <source>
        <dbReference type="EMBL" id="PZR33953.1"/>
    </source>
</evidence>
<sequence>MTRLSYRLTVWGPCVWLATCGALFDYFNKFWGPGLLGGALIGFLAGRERWRAQQRDRALRARLTDGLNGLPQYGPWDEKNGSDLD</sequence>
<evidence type="ECO:0000256" key="2">
    <source>
        <dbReference type="SAM" id="Phobius"/>
    </source>
</evidence>
<keyword evidence="2" id="KW-1133">Transmembrane helix</keyword>
<feature type="transmembrane region" description="Helical" evidence="2">
    <location>
        <begin position="7"/>
        <end position="24"/>
    </location>
</feature>
<feature type="compositionally biased region" description="Basic and acidic residues" evidence="1">
    <location>
        <begin position="76"/>
        <end position="85"/>
    </location>
</feature>
<keyword evidence="2" id="KW-0812">Transmembrane</keyword>
<protein>
    <submittedName>
        <fullName evidence="3">Uncharacterized protein</fullName>
    </submittedName>
</protein>
<organism evidence="3 4">
    <name type="scientific">Caulobacter segnis</name>
    <dbReference type="NCBI Taxonomy" id="88688"/>
    <lineage>
        <taxon>Bacteria</taxon>
        <taxon>Pseudomonadati</taxon>
        <taxon>Pseudomonadota</taxon>
        <taxon>Alphaproteobacteria</taxon>
        <taxon>Caulobacterales</taxon>
        <taxon>Caulobacteraceae</taxon>
        <taxon>Caulobacter</taxon>
    </lineage>
</organism>
<keyword evidence="2" id="KW-0472">Membrane</keyword>
<evidence type="ECO:0000313" key="4">
    <source>
        <dbReference type="Proteomes" id="UP000249393"/>
    </source>
</evidence>
<proteinExistence type="predicted"/>
<comment type="caution">
    <text evidence="3">The sequence shown here is derived from an EMBL/GenBank/DDBJ whole genome shotgun (WGS) entry which is preliminary data.</text>
</comment>
<feature type="transmembrane region" description="Helical" evidence="2">
    <location>
        <begin position="30"/>
        <end position="47"/>
    </location>
</feature>
<dbReference type="EMBL" id="QFQZ01000034">
    <property type="protein sequence ID" value="PZR33953.1"/>
    <property type="molecule type" value="Genomic_DNA"/>
</dbReference>
<gene>
    <name evidence="3" type="ORF">DI526_12000</name>
</gene>